<dbReference type="Pfam" id="PF02771">
    <property type="entry name" value="Acyl-CoA_dh_N"/>
    <property type="match status" value="1"/>
</dbReference>
<feature type="domain" description="Acetyl-CoA dehydrogenase-like C-terminal" evidence="14">
    <location>
        <begin position="466"/>
        <end position="586"/>
    </location>
</feature>
<evidence type="ECO:0000259" key="12">
    <source>
        <dbReference type="Pfam" id="PF02770"/>
    </source>
</evidence>
<dbReference type="InterPro" id="IPR046373">
    <property type="entry name" value="Acyl-CoA_Oxase/DH_mid-dom_sf"/>
</dbReference>
<dbReference type="InterPro" id="IPR009075">
    <property type="entry name" value="AcylCo_DH/oxidase_C"/>
</dbReference>
<evidence type="ECO:0000259" key="13">
    <source>
        <dbReference type="Pfam" id="PF02771"/>
    </source>
</evidence>
<evidence type="ECO:0000256" key="3">
    <source>
        <dbReference type="ARBA" id="ARBA00022630"/>
    </source>
</evidence>
<evidence type="ECO:0000313" key="16">
    <source>
        <dbReference type="Proteomes" id="UP000252419"/>
    </source>
</evidence>
<dbReference type="InterPro" id="IPR009100">
    <property type="entry name" value="AcylCoA_DH/oxidase_NM_dom_sf"/>
</dbReference>
<evidence type="ECO:0000256" key="10">
    <source>
        <dbReference type="RuleBase" id="RU362125"/>
    </source>
</evidence>
<feature type="domain" description="Acyl-CoA dehydrogenase/oxidase C-terminal" evidence="11">
    <location>
        <begin position="285"/>
        <end position="453"/>
    </location>
</feature>
<sequence>MSDYTPPIHDLRFLIHNVIGLQTISDIPAFHETSPDLVDAILEEAGKLAAGVLAPLNRVGDKEGSVLQDDGSVRTPTGWKDAYGKFCDGGWQGISASEADGGMGLPLLVGAAVGELWHSANMAFALCPMLTGGAIELLTAHGSDEQRALYLSRMISGEWTGTMNLTEPQAGSDLSKVRSMAIPAGDGSYRVTGQKIFITYGDHEMTDNIVHLVLARTPDAPEGVKGISLFIVPKFHVSADGTIGERNDVKCVSLEHKLGIHGSPTAVLSFGDQGGAIGYLVGKEGQGLACMFTMMNNARLSVGQQGVAISERAYQQAVSYARDRKQGKSPTTGQDDAIIHHGDIQRMLIRMRSTTEAARALSLYAAVQLDIAHHHEDPDARVAAQARADLLIPMVKGWSTDLGVENTSLGIQVHGGMGFIEETGAAQHLRDARIAPIYEGTNGIQALDLIGRKLLRDNGAAMKALLKEMRTTIIETTNSQTNDMSKPAEMLREAIDQLEETTSQIIERCASSPALSQAVASPYLRQASICVAGWLMYLSWQQLLDGNVEPGFAMAKHSSCDFFFGQVLPEADFMARQIANTHNELLHETAPLF</sequence>
<dbReference type="InterPro" id="IPR037069">
    <property type="entry name" value="AcylCoA_DH/ox_N_sf"/>
</dbReference>
<gene>
    <name evidence="15" type="ORF">TH5_06250</name>
</gene>
<organism evidence="15 16">
    <name type="scientific">Thalassospira xianhensis MCCC 1A02616</name>
    <dbReference type="NCBI Taxonomy" id="1177929"/>
    <lineage>
        <taxon>Bacteria</taxon>
        <taxon>Pseudomonadati</taxon>
        <taxon>Pseudomonadota</taxon>
        <taxon>Alphaproteobacteria</taxon>
        <taxon>Rhodospirillales</taxon>
        <taxon>Thalassospiraceae</taxon>
        <taxon>Thalassospira</taxon>
    </lineage>
</organism>
<comment type="similarity">
    <text evidence="2 10">Belongs to the acyl-CoA dehydrogenase family.</text>
</comment>
<evidence type="ECO:0000256" key="7">
    <source>
        <dbReference type="ARBA" id="ARBA00058683"/>
    </source>
</evidence>
<evidence type="ECO:0000256" key="1">
    <source>
        <dbReference type="ARBA" id="ARBA00001974"/>
    </source>
</evidence>
<comment type="cofactor">
    <cofactor evidence="1 10">
        <name>FAD</name>
        <dbReference type="ChEBI" id="CHEBI:57692"/>
    </cofactor>
</comment>
<evidence type="ECO:0000259" key="11">
    <source>
        <dbReference type="Pfam" id="PF00441"/>
    </source>
</evidence>
<dbReference type="AlphaFoldDB" id="A0A367UF13"/>
<comment type="function">
    <text evidence="7">Involved in the assimilation of dimethylsulphoniopropionate (DMSP), an important compound in the fixation of carbon in marine phytoplankton, by mediating the conversion of 3-(methylthio)propanoyl-CoA (MMPA-CoA) to 3-(methylthio)acryloyl-CoA (MTA-CoA).</text>
</comment>
<evidence type="ECO:0000256" key="4">
    <source>
        <dbReference type="ARBA" id="ARBA00022827"/>
    </source>
</evidence>
<evidence type="ECO:0000313" key="15">
    <source>
        <dbReference type="EMBL" id="RCK06749.1"/>
    </source>
</evidence>
<evidence type="ECO:0000256" key="2">
    <source>
        <dbReference type="ARBA" id="ARBA00009347"/>
    </source>
</evidence>
<dbReference type="EC" id="1.3.99.41" evidence="8"/>
<accession>A0A367UF13</accession>
<feature type="domain" description="Acyl-CoA oxidase/dehydrogenase middle" evidence="12">
    <location>
        <begin position="163"/>
        <end position="271"/>
    </location>
</feature>
<keyword evidence="16" id="KW-1185">Reference proteome</keyword>
<proteinExistence type="inferred from homology"/>
<dbReference type="GO" id="GO:0016627">
    <property type="term" value="F:oxidoreductase activity, acting on the CH-CH group of donors"/>
    <property type="evidence" value="ECO:0007669"/>
    <property type="project" value="InterPro"/>
</dbReference>
<dbReference type="Pfam" id="PF00441">
    <property type="entry name" value="Acyl-CoA_dh_1"/>
    <property type="match status" value="1"/>
</dbReference>
<keyword evidence="3 10" id="KW-0285">Flavoprotein</keyword>
<dbReference type="Pfam" id="PF12806">
    <property type="entry name" value="Acyl-CoA_dh_C"/>
    <property type="match status" value="1"/>
</dbReference>
<evidence type="ECO:0000256" key="5">
    <source>
        <dbReference type="ARBA" id="ARBA00023002"/>
    </source>
</evidence>
<dbReference type="FunFam" id="2.40.110.10:FF:000031">
    <property type="entry name" value="Acyl-CoA dehydrogenase, putative"/>
    <property type="match status" value="1"/>
</dbReference>
<dbReference type="Gene3D" id="1.10.540.10">
    <property type="entry name" value="Acyl-CoA dehydrogenase/oxidase, N-terminal domain"/>
    <property type="match status" value="1"/>
</dbReference>
<dbReference type="InterPro" id="IPR013786">
    <property type="entry name" value="AcylCoA_DH/ox_N"/>
</dbReference>
<comment type="catalytic activity">
    <reaction evidence="6">
        <text>3-(methylsulfanyl)propanoyl-CoA + oxidized [electron-transfer flavoprotein] + H(+) = 3-(methylsulfanyl)acryloyl-CoA + reduced [electron-transfer flavoprotein]</text>
        <dbReference type="Rhea" id="RHEA:52612"/>
        <dbReference type="Rhea" id="RHEA-COMP:10685"/>
        <dbReference type="Rhea" id="RHEA-COMP:10686"/>
        <dbReference type="ChEBI" id="CHEBI:15378"/>
        <dbReference type="ChEBI" id="CHEBI:57692"/>
        <dbReference type="ChEBI" id="CHEBI:58307"/>
        <dbReference type="ChEBI" id="CHEBI:82815"/>
        <dbReference type="ChEBI" id="CHEBI:84994"/>
        <dbReference type="EC" id="1.3.99.41"/>
    </reaction>
    <physiologicalReaction direction="left-to-right" evidence="6">
        <dbReference type="Rhea" id="RHEA:52613"/>
    </physiologicalReaction>
</comment>
<keyword evidence="4 10" id="KW-0274">FAD</keyword>
<feature type="domain" description="Acyl-CoA dehydrogenase/oxidase N-terminal" evidence="13">
    <location>
        <begin position="80"/>
        <end position="158"/>
    </location>
</feature>
<evidence type="ECO:0000259" key="14">
    <source>
        <dbReference type="Pfam" id="PF12806"/>
    </source>
</evidence>
<dbReference type="RefSeq" id="WP_114121111.1">
    <property type="nucleotide sequence ID" value="NZ_JPWA01000005.1"/>
</dbReference>
<dbReference type="InterPro" id="IPR052166">
    <property type="entry name" value="Diverse_Acyl-CoA_DH"/>
</dbReference>
<name>A0A367UF13_9PROT</name>
<comment type="caution">
    <text evidence="15">The sequence shown here is derived from an EMBL/GenBank/DDBJ whole genome shotgun (WGS) entry which is preliminary data.</text>
</comment>
<dbReference type="InterPro" id="IPR025878">
    <property type="entry name" value="Acyl-CoA_dh-like_C_dom"/>
</dbReference>
<dbReference type="EMBL" id="JPWA01000005">
    <property type="protein sequence ID" value="RCK06749.1"/>
    <property type="molecule type" value="Genomic_DNA"/>
</dbReference>
<reference evidence="15 16" key="1">
    <citation type="submission" date="2014-07" db="EMBL/GenBank/DDBJ databases">
        <title>Draft genome sequence of Thalassospira xianhensis P-4 (MCCC 1A02616).</title>
        <authorList>
            <person name="Lai Q."/>
            <person name="Shao Z."/>
        </authorList>
    </citation>
    <scope>NUCLEOTIDE SEQUENCE [LARGE SCALE GENOMIC DNA]</scope>
    <source>
        <strain evidence="15 16">MCCC 1A02616</strain>
    </source>
</reference>
<dbReference type="Pfam" id="PF02770">
    <property type="entry name" value="Acyl-CoA_dh_M"/>
    <property type="match status" value="1"/>
</dbReference>
<protein>
    <recommendedName>
        <fullName evidence="9">3-methylmercaptopropionyl-CoA dehydrogenase</fullName>
        <ecNumber evidence="8">1.3.99.41</ecNumber>
    </recommendedName>
</protein>
<dbReference type="PANTHER" id="PTHR42803">
    <property type="entry name" value="ACYL-COA DEHYDROGENASE"/>
    <property type="match status" value="1"/>
</dbReference>
<dbReference type="SUPFAM" id="SSF56645">
    <property type="entry name" value="Acyl-CoA dehydrogenase NM domain-like"/>
    <property type="match status" value="1"/>
</dbReference>
<dbReference type="Proteomes" id="UP000252419">
    <property type="component" value="Unassembled WGS sequence"/>
</dbReference>
<dbReference type="Gene3D" id="1.20.140.10">
    <property type="entry name" value="Butyryl-CoA Dehydrogenase, subunit A, domain 3"/>
    <property type="match status" value="1"/>
</dbReference>
<dbReference type="GO" id="GO:0050660">
    <property type="term" value="F:flavin adenine dinucleotide binding"/>
    <property type="evidence" value="ECO:0007669"/>
    <property type="project" value="InterPro"/>
</dbReference>
<evidence type="ECO:0000256" key="6">
    <source>
        <dbReference type="ARBA" id="ARBA00051388"/>
    </source>
</evidence>
<dbReference type="Gene3D" id="2.40.110.10">
    <property type="entry name" value="Butyryl-CoA Dehydrogenase, subunit A, domain 2"/>
    <property type="match status" value="1"/>
</dbReference>
<evidence type="ECO:0000256" key="8">
    <source>
        <dbReference type="ARBA" id="ARBA00066694"/>
    </source>
</evidence>
<keyword evidence="5 10" id="KW-0560">Oxidoreductase</keyword>
<dbReference type="PANTHER" id="PTHR42803:SF1">
    <property type="entry name" value="BROAD-SPECIFICITY LINEAR ACYL-COA DEHYDROGENASE FADE5"/>
    <property type="match status" value="1"/>
</dbReference>
<evidence type="ECO:0000256" key="9">
    <source>
        <dbReference type="ARBA" id="ARBA00069043"/>
    </source>
</evidence>
<dbReference type="InterPro" id="IPR006091">
    <property type="entry name" value="Acyl-CoA_Oxase/DH_mid-dom"/>
</dbReference>
<dbReference type="InterPro" id="IPR036250">
    <property type="entry name" value="AcylCo_DH-like_C"/>
</dbReference>
<dbReference type="SUPFAM" id="SSF47203">
    <property type="entry name" value="Acyl-CoA dehydrogenase C-terminal domain-like"/>
    <property type="match status" value="1"/>
</dbReference>